<dbReference type="EMBL" id="JBIAQY010000006">
    <property type="protein sequence ID" value="MFF3569972.1"/>
    <property type="molecule type" value="Genomic_DNA"/>
</dbReference>
<dbReference type="InterPro" id="IPR029063">
    <property type="entry name" value="SAM-dependent_MTases_sf"/>
</dbReference>
<gene>
    <name evidence="1" type="ORF">ACFYXQ_19535</name>
</gene>
<sequence>MCCARSSHGRRAGDGRGSFSTARSFVTGIDVHRACALDHAAALGLPDLGVPLKLSSDDIDRIITTPQAARVRCYPTAGKDHYQRDRAVGDRMRKVFPTATASAPACNAFECRAVAELARRGAEQFLIVGPGYEPQAHIIIDSIRPTARIIYADNDPIVVAHGTALHSQHSDQGQRLWLSCDPTGDLLDRVETAAVIDLRRPVVVSLVGTTEYSRANIPAVQLIRDLTAALAPGSALVLCQTVVDFAPKVLADVRHVYESSNIAYTPRPLAEFESFFTGLEVLDPGIVPPQEWHPDGTIRIARRYDEVCRMAGIGIKRQLDGRT</sequence>
<keyword evidence="1" id="KW-0808">Transferase</keyword>
<dbReference type="RefSeq" id="WP_387404499.1">
    <property type="nucleotide sequence ID" value="NZ_JBIAQY010000006.1"/>
</dbReference>
<keyword evidence="2" id="KW-1185">Reference proteome</keyword>
<name>A0ABW6S0Z8_9NOCA</name>
<keyword evidence="1" id="KW-0489">Methyltransferase</keyword>
<dbReference type="Pfam" id="PF04672">
    <property type="entry name" value="Methyltransf_19"/>
    <property type="match status" value="1"/>
</dbReference>
<protein>
    <submittedName>
        <fullName evidence="1">SAM-dependent methyltransferase</fullName>
        <ecNumber evidence="1">2.1.1.-</ecNumber>
    </submittedName>
</protein>
<dbReference type="GO" id="GO:0008168">
    <property type="term" value="F:methyltransferase activity"/>
    <property type="evidence" value="ECO:0007669"/>
    <property type="project" value="UniProtKB-KW"/>
</dbReference>
<reference evidence="1 2" key="1">
    <citation type="submission" date="2024-10" db="EMBL/GenBank/DDBJ databases">
        <title>The Natural Products Discovery Center: Release of the First 8490 Sequenced Strains for Exploring Actinobacteria Biosynthetic Diversity.</title>
        <authorList>
            <person name="Kalkreuter E."/>
            <person name="Kautsar S.A."/>
            <person name="Yang D."/>
            <person name="Bader C.D."/>
            <person name="Teijaro C.N."/>
            <person name="Fluegel L."/>
            <person name="Davis C.M."/>
            <person name="Simpson J.R."/>
            <person name="Lauterbach L."/>
            <person name="Steele A.D."/>
            <person name="Gui C."/>
            <person name="Meng S."/>
            <person name="Li G."/>
            <person name="Viehrig K."/>
            <person name="Ye F."/>
            <person name="Su P."/>
            <person name="Kiefer A.F."/>
            <person name="Nichols A."/>
            <person name="Cepeda A.J."/>
            <person name="Yan W."/>
            <person name="Fan B."/>
            <person name="Jiang Y."/>
            <person name="Adhikari A."/>
            <person name="Zheng C.-J."/>
            <person name="Schuster L."/>
            <person name="Cowan T.M."/>
            <person name="Smanski M.J."/>
            <person name="Chevrette M.G."/>
            <person name="De Carvalho L.P.S."/>
            <person name="Shen B."/>
        </authorList>
    </citation>
    <scope>NUCLEOTIDE SEQUENCE [LARGE SCALE GENOMIC DNA]</scope>
    <source>
        <strain evidence="1 2">NPDC002593</strain>
    </source>
</reference>
<evidence type="ECO:0000313" key="2">
    <source>
        <dbReference type="Proteomes" id="UP001601992"/>
    </source>
</evidence>
<proteinExistence type="predicted"/>
<accession>A0ABW6S0Z8</accession>
<dbReference type="InterPro" id="IPR006764">
    <property type="entry name" value="SAM_dep_MeTrfase_SAV2177_type"/>
</dbReference>
<dbReference type="SUPFAM" id="SSF53335">
    <property type="entry name" value="S-adenosyl-L-methionine-dependent methyltransferases"/>
    <property type="match status" value="1"/>
</dbReference>
<dbReference type="GO" id="GO:0032259">
    <property type="term" value="P:methylation"/>
    <property type="evidence" value="ECO:0007669"/>
    <property type="project" value="UniProtKB-KW"/>
</dbReference>
<dbReference type="EC" id="2.1.1.-" evidence="1"/>
<dbReference type="Gene3D" id="3.40.50.150">
    <property type="entry name" value="Vaccinia Virus protein VP39"/>
    <property type="match status" value="1"/>
</dbReference>
<organism evidence="1 2">
    <name type="scientific">Nocardia jiangxiensis</name>
    <dbReference type="NCBI Taxonomy" id="282685"/>
    <lineage>
        <taxon>Bacteria</taxon>
        <taxon>Bacillati</taxon>
        <taxon>Actinomycetota</taxon>
        <taxon>Actinomycetes</taxon>
        <taxon>Mycobacteriales</taxon>
        <taxon>Nocardiaceae</taxon>
        <taxon>Nocardia</taxon>
    </lineage>
</organism>
<dbReference type="Proteomes" id="UP001601992">
    <property type="component" value="Unassembled WGS sequence"/>
</dbReference>
<evidence type="ECO:0000313" key="1">
    <source>
        <dbReference type="EMBL" id="MFF3569972.1"/>
    </source>
</evidence>
<comment type="caution">
    <text evidence="1">The sequence shown here is derived from an EMBL/GenBank/DDBJ whole genome shotgun (WGS) entry which is preliminary data.</text>
</comment>